<dbReference type="VEuPathDB" id="FungiDB:MYCFIDRAFT_178864"/>
<keyword evidence="3" id="KW-1185">Reference proteome</keyword>
<dbReference type="HOGENOM" id="CLU_630246_0_0_1"/>
<evidence type="ECO:0000256" key="1">
    <source>
        <dbReference type="SAM" id="MobiDB-lite"/>
    </source>
</evidence>
<feature type="region of interest" description="Disordered" evidence="1">
    <location>
        <begin position="409"/>
        <end position="435"/>
    </location>
</feature>
<name>M3AMV3_PSEFD</name>
<dbReference type="AlphaFoldDB" id="M3AMV3"/>
<evidence type="ECO:0000313" key="2">
    <source>
        <dbReference type="EMBL" id="EME78757.1"/>
    </source>
</evidence>
<dbReference type="OrthoDB" id="10468132at2759"/>
<evidence type="ECO:0000313" key="3">
    <source>
        <dbReference type="Proteomes" id="UP000016932"/>
    </source>
</evidence>
<dbReference type="KEGG" id="pfj:MYCFIDRAFT_178864"/>
<dbReference type="EMBL" id="KB446563">
    <property type="protein sequence ID" value="EME78757.1"/>
    <property type="molecule type" value="Genomic_DNA"/>
</dbReference>
<gene>
    <name evidence="2" type="ORF">MYCFIDRAFT_178864</name>
</gene>
<dbReference type="RefSeq" id="XP_007931044.1">
    <property type="nucleotide sequence ID" value="XM_007932853.1"/>
</dbReference>
<organism evidence="2 3">
    <name type="scientific">Pseudocercospora fijiensis (strain CIRAD86)</name>
    <name type="common">Black leaf streak disease fungus</name>
    <name type="synonym">Mycosphaerella fijiensis</name>
    <dbReference type="NCBI Taxonomy" id="383855"/>
    <lineage>
        <taxon>Eukaryota</taxon>
        <taxon>Fungi</taxon>
        <taxon>Dikarya</taxon>
        <taxon>Ascomycota</taxon>
        <taxon>Pezizomycotina</taxon>
        <taxon>Dothideomycetes</taxon>
        <taxon>Dothideomycetidae</taxon>
        <taxon>Mycosphaerellales</taxon>
        <taxon>Mycosphaerellaceae</taxon>
        <taxon>Pseudocercospora</taxon>
    </lineage>
</organism>
<proteinExistence type="predicted"/>
<feature type="compositionally biased region" description="Polar residues" evidence="1">
    <location>
        <begin position="410"/>
        <end position="425"/>
    </location>
</feature>
<dbReference type="Proteomes" id="UP000016932">
    <property type="component" value="Unassembled WGS sequence"/>
</dbReference>
<dbReference type="GeneID" id="19334008"/>
<accession>M3AMV3</accession>
<sequence>MAFLARLNIEVLKRGTYLKPNGNWSIQALFPIQTYILPRRLVPDRSPMKWYIPAIATTLTANARIYDHRMLVNILIKHSFTWKGSRRLYACLSHMDRISVTQSSLPTTKPFPQLQPTEQLQQHQRIMAATTQPISAATRVFTTPELLEAILLEVQAIECPRSWESLKDWFTPTWQARDVLLSQRVSRAFRSCISGSPEIQRRLGFRPERIQDDKRGETKQNGRVWAFDRFVWQFEGNARVHLCKKSFSDEVPYPMIWFERPRYPHVLEGAPKDSPASFLKMYPQRPARECIVVRISKWDMWMIRRAGIELFCWSAQVTVKLQPLGGLFDLAASLQKAADGIERVEEAGNWWQRNEEVARDFGMPEPSEVFDWREFFTTAQMDRAARRRAVRDLEGERCRWSMVPRISELGKSSSRSQSRIDTQPSGRDARRGLLW</sequence>
<reference evidence="2 3" key="1">
    <citation type="journal article" date="2012" name="PLoS Pathog.">
        <title>Diverse lifestyles and strategies of plant pathogenesis encoded in the genomes of eighteen Dothideomycetes fungi.</title>
        <authorList>
            <person name="Ohm R.A."/>
            <person name="Feau N."/>
            <person name="Henrissat B."/>
            <person name="Schoch C.L."/>
            <person name="Horwitz B.A."/>
            <person name="Barry K.W."/>
            <person name="Condon B.J."/>
            <person name="Copeland A.C."/>
            <person name="Dhillon B."/>
            <person name="Glaser F."/>
            <person name="Hesse C.N."/>
            <person name="Kosti I."/>
            <person name="LaButti K."/>
            <person name="Lindquist E.A."/>
            <person name="Lucas S."/>
            <person name="Salamov A.A."/>
            <person name="Bradshaw R.E."/>
            <person name="Ciuffetti L."/>
            <person name="Hamelin R.C."/>
            <person name="Kema G.H.J."/>
            <person name="Lawrence C."/>
            <person name="Scott J.A."/>
            <person name="Spatafora J.W."/>
            <person name="Turgeon B.G."/>
            <person name="de Wit P.J.G.M."/>
            <person name="Zhong S."/>
            <person name="Goodwin S.B."/>
            <person name="Grigoriev I.V."/>
        </authorList>
    </citation>
    <scope>NUCLEOTIDE SEQUENCE [LARGE SCALE GENOMIC DNA]</scope>
    <source>
        <strain evidence="2 3">CIRAD86</strain>
    </source>
</reference>
<protein>
    <submittedName>
        <fullName evidence="2">Uncharacterized protein</fullName>
    </submittedName>
</protein>